<dbReference type="EMBL" id="MT142294">
    <property type="protein sequence ID" value="QJA77646.1"/>
    <property type="molecule type" value="Genomic_DNA"/>
</dbReference>
<gene>
    <name evidence="1" type="ORF">MM415A01252_0005</name>
</gene>
<accession>A0A6M3K7A6</accession>
<reference evidence="1" key="1">
    <citation type="submission" date="2020-03" db="EMBL/GenBank/DDBJ databases">
        <title>The deep terrestrial virosphere.</title>
        <authorList>
            <person name="Holmfeldt K."/>
            <person name="Nilsson E."/>
            <person name="Simone D."/>
            <person name="Lopez-Fernandez M."/>
            <person name="Wu X."/>
            <person name="de Brujin I."/>
            <person name="Lundin D."/>
            <person name="Andersson A."/>
            <person name="Bertilsson S."/>
            <person name="Dopson M."/>
        </authorList>
    </citation>
    <scope>NUCLEOTIDE SEQUENCE</scope>
    <source>
        <strain evidence="1">MM415A01252</strain>
    </source>
</reference>
<sequence length="125" mass="15006">MRFIKYLSNPLLEEDVNKFRFLDIKLVEKDTEYKSIVKNVSEKYKFQKSTLELLKTLNKELKKYYTGSMKFDFVLGEGKMIDDIKMTKKKNLEKLKLKYFQVSDELEKIKTGLEKKLKVKYLQNT</sequence>
<name>A0A6M3K7A6_9ZZZZ</name>
<organism evidence="1">
    <name type="scientific">viral metagenome</name>
    <dbReference type="NCBI Taxonomy" id="1070528"/>
    <lineage>
        <taxon>unclassified sequences</taxon>
        <taxon>metagenomes</taxon>
        <taxon>organismal metagenomes</taxon>
    </lineage>
</organism>
<evidence type="ECO:0000313" key="1">
    <source>
        <dbReference type="EMBL" id="QJA77646.1"/>
    </source>
</evidence>
<dbReference type="AlphaFoldDB" id="A0A6M3K7A6"/>
<protein>
    <submittedName>
        <fullName evidence="1">Uncharacterized protein</fullName>
    </submittedName>
</protein>
<proteinExistence type="predicted"/>